<dbReference type="AlphaFoldDB" id="A0A0E9U192"/>
<organism evidence="1">
    <name type="scientific">Anguilla anguilla</name>
    <name type="common">European freshwater eel</name>
    <name type="synonym">Muraena anguilla</name>
    <dbReference type="NCBI Taxonomy" id="7936"/>
    <lineage>
        <taxon>Eukaryota</taxon>
        <taxon>Metazoa</taxon>
        <taxon>Chordata</taxon>
        <taxon>Craniata</taxon>
        <taxon>Vertebrata</taxon>
        <taxon>Euteleostomi</taxon>
        <taxon>Actinopterygii</taxon>
        <taxon>Neopterygii</taxon>
        <taxon>Teleostei</taxon>
        <taxon>Anguilliformes</taxon>
        <taxon>Anguillidae</taxon>
        <taxon>Anguilla</taxon>
    </lineage>
</organism>
<proteinExistence type="predicted"/>
<evidence type="ECO:0000313" key="1">
    <source>
        <dbReference type="EMBL" id="JAH59571.1"/>
    </source>
</evidence>
<reference evidence="1" key="1">
    <citation type="submission" date="2014-11" db="EMBL/GenBank/DDBJ databases">
        <authorList>
            <person name="Amaro Gonzalez C."/>
        </authorList>
    </citation>
    <scope>NUCLEOTIDE SEQUENCE</scope>
</reference>
<reference evidence="1" key="2">
    <citation type="journal article" date="2015" name="Fish Shellfish Immunol.">
        <title>Early steps in the European eel (Anguilla anguilla)-Vibrio vulnificus interaction in the gills: Role of the RtxA13 toxin.</title>
        <authorList>
            <person name="Callol A."/>
            <person name="Pajuelo D."/>
            <person name="Ebbesson L."/>
            <person name="Teles M."/>
            <person name="MacKenzie S."/>
            <person name="Amaro C."/>
        </authorList>
    </citation>
    <scope>NUCLEOTIDE SEQUENCE</scope>
</reference>
<protein>
    <submittedName>
        <fullName evidence="1">Uncharacterized protein</fullName>
    </submittedName>
</protein>
<name>A0A0E9U192_ANGAN</name>
<sequence length="32" mass="3790">MCIFPITLHLLGRHFHPKRYTISAYFHTACTL</sequence>
<accession>A0A0E9U192</accession>
<dbReference type="EMBL" id="GBXM01049006">
    <property type="protein sequence ID" value="JAH59571.1"/>
    <property type="molecule type" value="Transcribed_RNA"/>
</dbReference>